<feature type="transmembrane region" description="Helical" evidence="1">
    <location>
        <begin position="103"/>
        <end position="123"/>
    </location>
</feature>
<reference evidence="2" key="1">
    <citation type="submission" date="2021-01" db="EMBL/GenBank/DDBJ databases">
        <title>Deciphering the adaptive evolutionary patterns associated with biogeogrpahic diversity in the finger millet blast pathogen Magnaporthe oryzae in Eastern Africa.</title>
        <authorList>
            <person name="Onyema G."/>
            <person name="Shittu T.A."/>
            <person name="Dodsworth S."/>
            <person name="Devilliers S."/>
            <person name="Muthumeenakshi S."/>
            <person name="Sreenivasaprasad S."/>
        </authorList>
    </citation>
    <scope>NUCLEOTIDE SEQUENCE</scope>
    <source>
        <strain evidence="2">D15/s37</strain>
    </source>
</reference>
<keyword evidence="1" id="KW-0812">Transmembrane</keyword>
<accession>A0ABQ8NMX0</accession>
<keyword evidence="3" id="KW-1185">Reference proteome</keyword>
<name>A0ABQ8NMX0_PYRGI</name>
<organism evidence="2 3">
    <name type="scientific">Pyricularia grisea</name>
    <name type="common">Crabgrass-specific blast fungus</name>
    <name type="synonym">Magnaporthe grisea</name>
    <dbReference type="NCBI Taxonomy" id="148305"/>
    <lineage>
        <taxon>Eukaryota</taxon>
        <taxon>Fungi</taxon>
        <taxon>Dikarya</taxon>
        <taxon>Ascomycota</taxon>
        <taxon>Pezizomycotina</taxon>
        <taxon>Sordariomycetes</taxon>
        <taxon>Sordariomycetidae</taxon>
        <taxon>Magnaporthales</taxon>
        <taxon>Pyriculariaceae</taxon>
        <taxon>Pyricularia</taxon>
    </lineage>
</organism>
<evidence type="ECO:0000256" key="1">
    <source>
        <dbReference type="SAM" id="Phobius"/>
    </source>
</evidence>
<dbReference type="Proteomes" id="UP001059893">
    <property type="component" value="Unassembled WGS sequence"/>
</dbReference>
<protein>
    <submittedName>
        <fullName evidence="2">Uncharacterized protein</fullName>
    </submittedName>
</protein>
<evidence type="ECO:0000313" key="3">
    <source>
        <dbReference type="Proteomes" id="UP001059893"/>
    </source>
</evidence>
<keyword evidence="1" id="KW-1133">Transmembrane helix</keyword>
<sequence>MMSAQIPKGAWRDFLSISLHVNCRGSWSYRIDSRSFLILFFPNRKCGSEPCACAWLSSSILLVRNRRQPPSDSLVKPPEVPASFCQHEPNDNHLTRLSTLATMLSHSLIVSAIFAAIVVAGTVPGSPVACPDAKRDAILRGDLNPEACCSYGVCKNTVVVRMS</sequence>
<dbReference type="EMBL" id="JABSND010000067">
    <property type="protein sequence ID" value="KAI6299544.1"/>
    <property type="molecule type" value="Genomic_DNA"/>
</dbReference>
<evidence type="ECO:0000313" key="2">
    <source>
        <dbReference type="EMBL" id="KAI6299544.1"/>
    </source>
</evidence>
<keyword evidence="1" id="KW-0472">Membrane</keyword>
<proteinExistence type="predicted"/>
<gene>
    <name evidence="2" type="ORF">MCOR33_004559</name>
</gene>
<comment type="caution">
    <text evidence="2">The sequence shown here is derived from an EMBL/GenBank/DDBJ whole genome shotgun (WGS) entry which is preliminary data.</text>
</comment>